<evidence type="ECO:0000313" key="2">
    <source>
        <dbReference type="EMBL" id="KAK9412143.1"/>
    </source>
</evidence>
<dbReference type="EMBL" id="JAOTOJ010000001">
    <property type="protein sequence ID" value="KAK9412143.1"/>
    <property type="molecule type" value="Genomic_DNA"/>
</dbReference>
<dbReference type="AlphaFoldDB" id="A0AAW1CFB5"/>
<proteinExistence type="predicted"/>
<feature type="region of interest" description="Disordered" evidence="1">
    <location>
        <begin position="1"/>
        <end position="71"/>
    </location>
</feature>
<feature type="compositionally biased region" description="Basic and acidic residues" evidence="1">
    <location>
        <begin position="51"/>
        <end position="71"/>
    </location>
</feature>
<accession>A0AAW1CFB5</accession>
<comment type="caution">
    <text evidence="2">The sequence shown here is derived from an EMBL/GenBank/DDBJ whole genome shotgun (WGS) entry which is preliminary data.</text>
</comment>
<organism evidence="2 3">
    <name type="scientific">Crotalus adamanteus</name>
    <name type="common">Eastern diamondback rattlesnake</name>
    <dbReference type="NCBI Taxonomy" id="8729"/>
    <lineage>
        <taxon>Eukaryota</taxon>
        <taxon>Metazoa</taxon>
        <taxon>Chordata</taxon>
        <taxon>Craniata</taxon>
        <taxon>Vertebrata</taxon>
        <taxon>Euteleostomi</taxon>
        <taxon>Lepidosauria</taxon>
        <taxon>Squamata</taxon>
        <taxon>Bifurcata</taxon>
        <taxon>Unidentata</taxon>
        <taxon>Episquamata</taxon>
        <taxon>Toxicofera</taxon>
        <taxon>Serpentes</taxon>
        <taxon>Colubroidea</taxon>
        <taxon>Viperidae</taxon>
        <taxon>Crotalinae</taxon>
        <taxon>Crotalus</taxon>
    </lineage>
</organism>
<dbReference type="Proteomes" id="UP001474421">
    <property type="component" value="Unassembled WGS sequence"/>
</dbReference>
<sequence length="102" mass="10789">MAQRQKHKATQEAASPPAGGKLLIEVPSATREESGGSVDVAGGGGRADIGCSRDKAPMADGGKRERPKEGRRCSRYFCTAGRGMEPFLIEEVQARLGATQNM</sequence>
<evidence type="ECO:0000256" key="1">
    <source>
        <dbReference type="SAM" id="MobiDB-lite"/>
    </source>
</evidence>
<name>A0AAW1CFB5_CROAD</name>
<reference evidence="2 3" key="1">
    <citation type="journal article" date="2024" name="Proc. Natl. Acad. Sci. U.S.A.">
        <title>The genetic regulatory architecture and epigenomic basis for age-related changes in rattlesnake venom.</title>
        <authorList>
            <person name="Hogan M.P."/>
            <person name="Holding M.L."/>
            <person name="Nystrom G.S."/>
            <person name="Colston T.J."/>
            <person name="Bartlett D.A."/>
            <person name="Mason A.J."/>
            <person name="Ellsworth S.A."/>
            <person name="Rautsaw R.M."/>
            <person name="Lawrence K.C."/>
            <person name="Strickland J.L."/>
            <person name="He B."/>
            <person name="Fraser P."/>
            <person name="Margres M.J."/>
            <person name="Gilbert D.M."/>
            <person name="Gibbs H.L."/>
            <person name="Parkinson C.L."/>
            <person name="Rokyta D.R."/>
        </authorList>
    </citation>
    <scope>NUCLEOTIDE SEQUENCE [LARGE SCALE GENOMIC DNA]</scope>
    <source>
        <strain evidence="2">DRR0105</strain>
    </source>
</reference>
<evidence type="ECO:0000313" key="3">
    <source>
        <dbReference type="Proteomes" id="UP001474421"/>
    </source>
</evidence>
<gene>
    <name evidence="2" type="ORF">NXF25_003318</name>
</gene>
<keyword evidence="3" id="KW-1185">Reference proteome</keyword>
<protein>
    <submittedName>
        <fullName evidence="2">THUMP domain-containing protein 2</fullName>
    </submittedName>
</protein>